<name>A0A0V8JI82_9BACI</name>
<dbReference type="AlphaFoldDB" id="A0A0V8JI82"/>
<dbReference type="RefSeq" id="WP_025908203.1">
    <property type="nucleotide sequence ID" value="NZ_KQ758683.1"/>
</dbReference>
<accession>A0A0V8JI82</accession>
<gene>
    <name evidence="2" type="ORF">AS180_16935</name>
</gene>
<dbReference type="EMBL" id="LNQP01000068">
    <property type="protein sequence ID" value="KSU86756.1"/>
    <property type="molecule type" value="Genomic_DNA"/>
</dbReference>
<protein>
    <submittedName>
        <fullName evidence="2">Cytosolic protein</fullName>
    </submittedName>
</protein>
<keyword evidence="3" id="KW-1185">Reference proteome</keyword>
<keyword evidence="1" id="KW-0175">Coiled coil</keyword>
<feature type="coiled-coil region" evidence="1">
    <location>
        <begin position="42"/>
        <end position="69"/>
    </location>
</feature>
<reference evidence="2 3" key="1">
    <citation type="submission" date="2015-11" db="EMBL/GenBank/DDBJ databases">
        <title>Bacillus caseinolyticus sp nov.</title>
        <authorList>
            <person name="Dastager S.G."/>
            <person name="Mawlankar R."/>
        </authorList>
    </citation>
    <scope>NUCLEOTIDE SEQUENCE [LARGE SCALE GENOMIC DNA]</scope>
    <source>
        <strain evidence="2 3">SGD-V-76</strain>
    </source>
</reference>
<dbReference type="GeneID" id="93681872"/>
<proteinExistence type="predicted"/>
<evidence type="ECO:0000313" key="3">
    <source>
        <dbReference type="Proteomes" id="UP000053681"/>
    </source>
</evidence>
<dbReference type="InterPro" id="IPR020314">
    <property type="entry name" value="Uncharacterised_YpzA"/>
</dbReference>
<comment type="caution">
    <text evidence="2">The sequence shown here is derived from an EMBL/GenBank/DDBJ whole genome shotgun (WGS) entry which is preliminary data.</text>
</comment>
<dbReference type="Pfam" id="PF10819">
    <property type="entry name" value="DUF2564"/>
    <property type="match status" value="1"/>
</dbReference>
<evidence type="ECO:0000256" key="1">
    <source>
        <dbReference type="SAM" id="Coils"/>
    </source>
</evidence>
<dbReference type="Proteomes" id="UP000053681">
    <property type="component" value="Unassembled WGS sequence"/>
</dbReference>
<sequence length="90" mass="9776">MDNFSKQDVTTGYNDLQQAQVSIQSAQKMIGTATMSMSPQQLSEATEALANARTELEAAQANATGVDEEFLQKCMADLKACEQQLTEAKQ</sequence>
<organism evidence="2 3">
    <name type="scientific">Priestia veravalensis</name>
    <dbReference type="NCBI Taxonomy" id="1414648"/>
    <lineage>
        <taxon>Bacteria</taxon>
        <taxon>Bacillati</taxon>
        <taxon>Bacillota</taxon>
        <taxon>Bacilli</taxon>
        <taxon>Bacillales</taxon>
        <taxon>Bacillaceae</taxon>
        <taxon>Priestia</taxon>
    </lineage>
</organism>
<evidence type="ECO:0000313" key="2">
    <source>
        <dbReference type="EMBL" id="KSU86756.1"/>
    </source>
</evidence>